<name>A0A6P1ZFL9_9BACT</name>
<dbReference type="Pfam" id="PF01258">
    <property type="entry name" value="zf-dskA_traR"/>
    <property type="match status" value="1"/>
</dbReference>
<dbReference type="InterPro" id="IPR012784">
    <property type="entry name" value="DksA_RNA_pol-bd"/>
</dbReference>
<dbReference type="PANTHER" id="PTHR33823:SF2">
    <property type="entry name" value="RNA POLYMERASE-BINDING TRANSCRIPTION FACTOR DKSA"/>
    <property type="match status" value="1"/>
</dbReference>
<evidence type="ECO:0000259" key="8">
    <source>
        <dbReference type="Pfam" id="PF21157"/>
    </source>
</evidence>
<evidence type="ECO:0000313" key="10">
    <source>
        <dbReference type="Proteomes" id="UP000434052"/>
    </source>
</evidence>
<evidence type="ECO:0000256" key="3">
    <source>
        <dbReference type="ARBA" id="ARBA00022771"/>
    </source>
</evidence>
<dbReference type="InterPro" id="IPR000962">
    <property type="entry name" value="Znf_DskA_TraR"/>
</dbReference>
<evidence type="ECO:0000256" key="1">
    <source>
        <dbReference type="ARBA" id="ARBA00022490"/>
    </source>
</evidence>
<proteinExistence type="inferred from homology"/>
<dbReference type="PROSITE" id="PS01102">
    <property type="entry name" value="ZF_DKSA_1"/>
    <property type="match status" value="1"/>
</dbReference>
<evidence type="ECO:0000256" key="2">
    <source>
        <dbReference type="ARBA" id="ARBA00022723"/>
    </source>
</evidence>
<dbReference type="SUPFAM" id="SSF57716">
    <property type="entry name" value="Glucocorticoid receptor-like (DNA-binding domain)"/>
    <property type="match status" value="1"/>
</dbReference>
<dbReference type="AlphaFoldDB" id="A0A6P1ZFL9"/>
<dbReference type="Gene3D" id="1.20.120.910">
    <property type="entry name" value="DksA, coiled-coil domain"/>
    <property type="match status" value="1"/>
</dbReference>
<dbReference type="PROSITE" id="PS51128">
    <property type="entry name" value="ZF_DKSA_2"/>
    <property type="match status" value="1"/>
</dbReference>
<keyword evidence="1 5" id="KW-0963">Cytoplasm</keyword>
<dbReference type="GO" id="GO:0005737">
    <property type="term" value="C:cytoplasm"/>
    <property type="evidence" value="ECO:0007669"/>
    <property type="project" value="UniProtKB-SubCell"/>
</dbReference>
<comment type="subunit">
    <text evidence="5">Interacts directly with the RNA polymerase.</text>
</comment>
<comment type="similarity">
    <text evidence="5">Belongs to the DksA family.</text>
</comment>
<feature type="binding site" evidence="5">
    <location>
        <position position="107"/>
    </location>
    <ligand>
        <name>Zn(2+)</name>
        <dbReference type="ChEBI" id="CHEBI:29105"/>
    </ligand>
</feature>
<comment type="function">
    <text evidence="5">Transcription factor that acts by binding directly to the RNA polymerase (RNAP). Required for negative regulation of rRNA expression and positive regulation of several amino acid biosynthesis promoters.</text>
</comment>
<feature type="zinc finger region" description="dksA C4-type" evidence="6">
    <location>
        <begin position="83"/>
        <end position="107"/>
    </location>
</feature>
<dbReference type="SUPFAM" id="SSF109635">
    <property type="entry name" value="DnaK suppressor protein DksA, alpha-hairpin domain"/>
    <property type="match status" value="1"/>
</dbReference>
<dbReference type="Pfam" id="PF21157">
    <property type="entry name" value="DksA_N"/>
    <property type="match status" value="1"/>
</dbReference>
<comment type="subcellular location">
    <subcellularLocation>
        <location evidence="5">Cytoplasm</location>
    </subcellularLocation>
</comment>
<organism evidence="9 10">
    <name type="scientific">Oceanidesulfovibrio marinus</name>
    <dbReference type="NCBI Taxonomy" id="370038"/>
    <lineage>
        <taxon>Bacteria</taxon>
        <taxon>Pseudomonadati</taxon>
        <taxon>Thermodesulfobacteriota</taxon>
        <taxon>Desulfovibrionia</taxon>
        <taxon>Desulfovibrionales</taxon>
        <taxon>Desulfovibrionaceae</taxon>
        <taxon>Oceanidesulfovibrio</taxon>
    </lineage>
</organism>
<feature type="binding site" evidence="5">
    <location>
        <position position="86"/>
    </location>
    <ligand>
        <name>Zn(2+)</name>
        <dbReference type="ChEBI" id="CHEBI:29105"/>
    </ligand>
</feature>
<dbReference type="Proteomes" id="UP000434052">
    <property type="component" value="Unassembled WGS sequence"/>
</dbReference>
<evidence type="ECO:0000256" key="4">
    <source>
        <dbReference type="ARBA" id="ARBA00022833"/>
    </source>
</evidence>
<dbReference type="HAMAP" id="MF_00926">
    <property type="entry name" value="DksA"/>
    <property type="match status" value="1"/>
</dbReference>
<feature type="domain" description="DnaK suppressor protein DksA N-terminal" evidence="8">
    <location>
        <begin position="6"/>
        <end position="75"/>
    </location>
</feature>
<dbReference type="NCBIfam" id="TIGR02420">
    <property type="entry name" value="dksA"/>
    <property type="match status" value="1"/>
</dbReference>
<dbReference type="InterPro" id="IPR048489">
    <property type="entry name" value="DksA_N"/>
</dbReference>
<gene>
    <name evidence="5 9" type="primary">dksA</name>
    <name evidence="9" type="ORF">DQK91_15100</name>
</gene>
<keyword evidence="2 5" id="KW-0479">Metal-binding</keyword>
<feature type="binding site" evidence="5">
    <location>
        <position position="83"/>
    </location>
    <ligand>
        <name>Zn(2+)</name>
        <dbReference type="ChEBI" id="CHEBI:29105"/>
    </ligand>
</feature>
<reference evidence="9 10" key="1">
    <citation type="submission" date="2018-06" db="EMBL/GenBank/DDBJ databases">
        <title>Complete genome of Desulfovibrio marinus P48SEP.</title>
        <authorList>
            <person name="Crispim J.S."/>
            <person name="Vidigal P.M.P."/>
            <person name="Silva L.C.F."/>
            <person name="Araujo L.C."/>
            <person name="Laguardia C.N."/>
            <person name="Dias R.S."/>
            <person name="Sousa M.P."/>
            <person name="Paula S.O."/>
            <person name="Silva C."/>
        </authorList>
    </citation>
    <scope>NUCLEOTIDE SEQUENCE [LARGE SCALE GENOMIC DNA]</scope>
    <source>
        <strain evidence="9 10">P48SEP</strain>
    </source>
</reference>
<feature type="binding site" evidence="5">
    <location>
        <position position="104"/>
    </location>
    <ligand>
        <name>Zn(2+)</name>
        <dbReference type="ChEBI" id="CHEBI:29105"/>
    </ligand>
</feature>
<dbReference type="InterPro" id="IPR037187">
    <property type="entry name" value="DnaK_N"/>
</dbReference>
<protein>
    <recommendedName>
        <fullName evidence="5">RNA polymerase-binding transcription factor DksA</fullName>
    </recommendedName>
</protein>
<dbReference type="PANTHER" id="PTHR33823">
    <property type="entry name" value="RNA POLYMERASE-BINDING TRANSCRIPTION FACTOR DKSA-RELATED"/>
    <property type="match status" value="1"/>
</dbReference>
<dbReference type="RefSeq" id="WP_144306213.1">
    <property type="nucleotide sequence ID" value="NZ_QMIF01000010.1"/>
</dbReference>
<dbReference type="GO" id="GO:0008270">
    <property type="term" value="F:zinc ion binding"/>
    <property type="evidence" value="ECO:0007669"/>
    <property type="project" value="UniProtKB-UniRule"/>
</dbReference>
<dbReference type="GO" id="GO:0010468">
    <property type="term" value="P:regulation of gene expression"/>
    <property type="evidence" value="ECO:0007669"/>
    <property type="project" value="UniProtKB-UniRule"/>
</dbReference>
<dbReference type="OrthoDB" id="9803742at2"/>
<comment type="caution">
    <text evidence="9">The sequence shown here is derived from an EMBL/GenBank/DDBJ whole genome shotgun (WGS) entry which is preliminary data.</text>
</comment>
<dbReference type="InterPro" id="IPR020458">
    <property type="entry name" value="Znf_DskA_TraR_CS"/>
</dbReference>
<keyword evidence="4 5" id="KW-0862">Zinc</keyword>
<feature type="domain" description="Zinc finger DksA/TraR C4-type" evidence="7">
    <location>
        <begin position="78"/>
        <end position="112"/>
    </location>
</feature>
<keyword evidence="3 5" id="KW-0863">Zinc-finger</keyword>
<sequence>MDQKDLDYFRELLDNMLGEALQKGEATLEDMNDAMEVYADPADRATMESDRAFTLRLRDRERMLIKKIQSAIDRIEDGSFGICDECGEDISIARLKARPVTKLCIDCKSKQEEEEIVRGD</sequence>
<evidence type="ECO:0000313" key="9">
    <source>
        <dbReference type="EMBL" id="TVM32596.1"/>
    </source>
</evidence>
<evidence type="ECO:0000256" key="6">
    <source>
        <dbReference type="PROSITE-ProRule" id="PRU00510"/>
    </source>
</evidence>
<evidence type="ECO:0000259" key="7">
    <source>
        <dbReference type="Pfam" id="PF01258"/>
    </source>
</evidence>
<accession>A0A6P1ZFL9</accession>
<evidence type="ECO:0000256" key="5">
    <source>
        <dbReference type="HAMAP-Rule" id="MF_00926"/>
    </source>
</evidence>
<dbReference type="EMBL" id="QMIF01000010">
    <property type="protein sequence ID" value="TVM32596.1"/>
    <property type="molecule type" value="Genomic_DNA"/>
</dbReference>